<dbReference type="EMBL" id="CP019480">
    <property type="protein sequence ID" value="UQC89221.1"/>
    <property type="molecule type" value="Genomic_DNA"/>
</dbReference>
<name>A0A9Q8T4T8_9PEZI</name>
<proteinExistence type="predicted"/>
<dbReference type="RefSeq" id="XP_049150822.1">
    <property type="nucleotide sequence ID" value="XM_049293676.1"/>
</dbReference>
<gene>
    <name evidence="1" type="ORF">CLUP02_14749</name>
</gene>
<evidence type="ECO:0000313" key="1">
    <source>
        <dbReference type="EMBL" id="UQC89221.1"/>
    </source>
</evidence>
<reference evidence="1" key="1">
    <citation type="journal article" date="2021" name="Mol. Plant Microbe Interact.">
        <title>Complete Genome Sequence of the Plant-Pathogenic Fungus Colletotrichum lupini.</title>
        <authorList>
            <person name="Baroncelli R."/>
            <person name="Pensec F."/>
            <person name="Da Lio D."/>
            <person name="Boufleur T."/>
            <person name="Vicente I."/>
            <person name="Sarrocco S."/>
            <person name="Picot A."/>
            <person name="Baraldi E."/>
            <person name="Sukno S."/>
            <person name="Thon M."/>
            <person name="Le Floch G."/>
        </authorList>
    </citation>
    <scope>NUCLEOTIDE SEQUENCE</scope>
    <source>
        <strain evidence="1">IMI 504893</strain>
    </source>
</reference>
<dbReference type="KEGG" id="clup:CLUP02_14749"/>
<sequence length="213" mass="24269">MRRGLPLEVCQSEVVAEPWTPTTHTYTLFIRLGVDALARWTPSMLSMSTIDGRWPAYPSQLHQMAPQSISIAVVLRTAYGAFLPLVNNWPASRHHKATLLEPQRAGERVARVEWLFNASPRYTYASDDNPLLPALRQLLEAEIMIGSDPTQDHRFWFLQKIERSLTALRGPTDLPTYFHVDKKSLDQKISSSIIHWKKDAKAQPPSRGAYENH</sequence>
<dbReference type="GeneID" id="73348686"/>
<evidence type="ECO:0000313" key="2">
    <source>
        <dbReference type="Proteomes" id="UP000830671"/>
    </source>
</evidence>
<keyword evidence="2" id="KW-1185">Reference proteome</keyword>
<accession>A0A9Q8T4T8</accession>
<protein>
    <submittedName>
        <fullName evidence="1">Uncharacterized protein</fullName>
    </submittedName>
</protein>
<dbReference type="Proteomes" id="UP000830671">
    <property type="component" value="Chromosome 8"/>
</dbReference>
<organism evidence="1 2">
    <name type="scientific">Colletotrichum lupini</name>
    <dbReference type="NCBI Taxonomy" id="145971"/>
    <lineage>
        <taxon>Eukaryota</taxon>
        <taxon>Fungi</taxon>
        <taxon>Dikarya</taxon>
        <taxon>Ascomycota</taxon>
        <taxon>Pezizomycotina</taxon>
        <taxon>Sordariomycetes</taxon>
        <taxon>Hypocreomycetidae</taxon>
        <taxon>Glomerellales</taxon>
        <taxon>Glomerellaceae</taxon>
        <taxon>Colletotrichum</taxon>
        <taxon>Colletotrichum acutatum species complex</taxon>
    </lineage>
</organism>
<dbReference type="AlphaFoldDB" id="A0A9Q8T4T8"/>